<dbReference type="Pfam" id="PF07687">
    <property type="entry name" value="M20_dimer"/>
    <property type="match status" value="1"/>
</dbReference>
<dbReference type="NCBIfam" id="NF006771">
    <property type="entry name" value="PRK09290.1-5"/>
    <property type="match status" value="1"/>
</dbReference>
<dbReference type="InterPro" id="IPR002933">
    <property type="entry name" value="Peptidase_M20"/>
</dbReference>
<accession>A0A931F707</accession>
<evidence type="ECO:0000313" key="8">
    <source>
        <dbReference type="Proteomes" id="UP000621436"/>
    </source>
</evidence>
<evidence type="ECO:0000313" key="7">
    <source>
        <dbReference type="EMBL" id="MBF8437485.1"/>
    </source>
</evidence>
<dbReference type="GO" id="GO:0046872">
    <property type="term" value="F:metal ion binding"/>
    <property type="evidence" value="ECO:0007669"/>
    <property type="project" value="UniProtKB-KW"/>
</dbReference>
<dbReference type="InterPro" id="IPR010158">
    <property type="entry name" value="Amidase_Cbmase"/>
</dbReference>
<comment type="similarity">
    <text evidence="1">Belongs to the peptidase M20 family.</text>
</comment>
<evidence type="ECO:0000256" key="2">
    <source>
        <dbReference type="ARBA" id="ARBA00022801"/>
    </source>
</evidence>
<dbReference type="PANTHER" id="PTHR32494">
    <property type="entry name" value="ALLANTOATE DEIMINASE-RELATED"/>
    <property type="match status" value="1"/>
</dbReference>
<reference evidence="7" key="1">
    <citation type="submission" date="2020-11" db="EMBL/GenBank/DDBJ databases">
        <title>Halonatronomonas betainensis gen. nov., sp. nov. a novel haloalkaliphilic representative of the family Halanaerobiacae capable of betaine degradation.</title>
        <authorList>
            <person name="Boltyanskaya Y."/>
            <person name="Kevbrin V."/>
            <person name="Detkova E."/>
            <person name="Grouzdev D.S."/>
            <person name="Koziaeva V."/>
            <person name="Zhilina T."/>
        </authorList>
    </citation>
    <scope>NUCLEOTIDE SEQUENCE</scope>
    <source>
        <strain evidence="7">Z-7014</strain>
    </source>
</reference>
<feature type="binding site" evidence="3">
    <location>
        <position position="376"/>
    </location>
    <ligand>
        <name>Zn(2+)</name>
        <dbReference type="ChEBI" id="CHEBI:29105"/>
        <label>2</label>
    </ligand>
</feature>
<dbReference type="RefSeq" id="WP_270454474.1">
    <property type="nucleotide sequence ID" value="NZ_JADPIE010000006.1"/>
</dbReference>
<dbReference type="Proteomes" id="UP000621436">
    <property type="component" value="Unassembled WGS sequence"/>
</dbReference>
<proteinExistence type="inferred from homology"/>
<feature type="binding site" evidence="4">
    <location>
        <position position="213"/>
    </location>
    <ligand>
        <name>allantoate</name>
        <dbReference type="ChEBI" id="CHEBI:17536"/>
    </ligand>
</feature>
<feature type="domain" description="Peptidase M20 dimerisation" evidence="6">
    <location>
        <begin position="210"/>
        <end position="305"/>
    </location>
</feature>
<dbReference type="InterPro" id="IPR036264">
    <property type="entry name" value="Bact_exopeptidase_dim_dom"/>
</dbReference>
<keyword evidence="2 7" id="KW-0378">Hydrolase</keyword>
<evidence type="ECO:0000256" key="3">
    <source>
        <dbReference type="PIRSR" id="PIRSR001235-1"/>
    </source>
</evidence>
<feature type="binding site" evidence="3">
    <location>
        <position position="135"/>
    </location>
    <ligand>
        <name>Zn(2+)</name>
        <dbReference type="ChEBI" id="CHEBI:29105"/>
        <label>2</label>
    </ligand>
</feature>
<dbReference type="Gene3D" id="3.40.630.10">
    <property type="entry name" value="Zn peptidases"/>
    <property type="match status" value="1"/>
</dbReference>
<dbReference type="AlphaFoldDB" id="A0A931F707"/>
<keyword evidence="5" id="KW-0175">Coiled coil</keyword>
<dbReference type="PANTHER" id="PTHR32494:SF5">
    <property type="entry name" value="ALLANTOATE AMIDOHYDROLASE"/>
    <property type="match status" value="1"/>
</dbReference>
<name>A0A931F707_9FIRM</name>
<feature type="binding site" evidence="4">
    <location>
        <position position="276"/>
    </location>
    <ligand>
        <name>allantoate</name>
        <dbReference type="ChEBI" id="CHEBI:17536"/>
    </ligand>
</feature>
<comment type="caution">
    <text evidence="7">The sequence shown here is derived from an EMBL/GenBank/DDBJ whole genome shotgun (WGS) entry which is preliminary data.</text>
</comment>
<evidence type="ECO:0000259" key="6">
    <source>
        <dbReference type="Pfam" id="PF07687"/>
    </source>
</evidence>
<keyword evidence="8" id="KW-1185">Reference proteome</keyword>
<dbReference type="EMBL" id="JADPIE010000006">
    <property type="protein sequence ID" value="MBF8437485.1"/>
    <property type="molecule type" value="Genomic_DNA"/>
</dbReference>
<dbReference type="SUPFAM" id="SSF53187">
    <property type="entry name" value="Zn-dependent exopeptidases"/>
    <property type="match status" value="1"/>
</dbReference>
<keyword evidence="3" id="KW-0862">Zinc</keyword>
<organism evidence="7 8">
    <name type="scientific">Halonatronomonas betaini</name>
    <dbReference type="NCBI Taxonomy" id="2778430"/>
    <lineage>
        <taxon>Bacteria</taxon>
        <taxon>Bacillati</taxon>
        <taxon>Bacillota</taxon>
        <taxon>Clostridia</taxon>
        <taxon>Halanaerobiales</taxon>
        <taxon>Halarsenatibacteraceae</taxon>
        <taxon>Halonatronomonas</taxon>
    </lineage>
</organism>
<dbReference type="InterPro" id="IPR011650">
    <property type="entry name" value="Peptidase_M20_dimer"/>
</dbReference>
<dbReference type="Pfam" id="PF01546">
    <property type="entry name" value="Peptidase_M20"/>
    <property type="match status" value="1"/>
</dbReference>
<sequence length="405" mass="44456">MKINLERLKNNLIELGWFGFDGNPDKEIPAGDNGITRLPYSTDYLKAEDYVRELMEKAGLKVWKDPAGNLFGKLSGKSEKGEMIVIGSHIDTVINGGLFDGSLGVMAAVESLRVLKENNYQNNHDLIAAVFTGEEGVKYPGYLGSRAFIGDKFSDKEIKELADTGVGEKELKESAVNTEKIKNYLELHIEQGQVLKEKAKNIGIVEGIVGISRYKALVTGKPNHAGTTPMDMRDDALLKASKVILEINRIVKELNGDHGRMVGTVGQLNLKPGAVNVIPGGTEFSIELRDMEKENIDKAIKSIENLEVKGLEIEEQFHEGGVYLDKKVQKEIAGAAEALNYDYLKMLSGAGHDASPMARVTSAGMVFVPSKDGISHSPEEWTDWQDVEKGANLILETVKKLDNKN</sequence>
<dbReference type="GO" id="GO:0016813">
    <property type="term" value="F:hydrolase activity, acting on carbon-nitrogen (but not peptide) bonds, in linear amidines"/>
    <property type="evidence" value="ECO:0007669"/>
    <property type="project" value="InterPro"/>
</dbReference>
<evidence type="ECO:0000256" key="5">
    <source>
        <dbReference type="SAM" id="Coils"/>
    </source>
</evidence>
<dbReference type="SUPFAM" id="SSF55031">
    <property type="entry name" value="Bacterial exopeptidase dimerisation domain"/>
    <property type="match status" value="1"/>
</dbReference>
<dbReference type="Gene3D" id="3.30.70.360">
    <property type="match status" value="1"/>
</dbReference>
<feature type="binding site" evidence="3">
    <location>
        <position position="100"/>
    </location>
    <ligand>
        <name>Zn(2+)</name>
        <dbReference type="ChEBI" id="CHEBI:29105"/>
        <label>1</label>
    </ligand>
</feature>
<dbReference type="PIRSF" id="PIRSF001235">
    <property type="entry name" value="Amidase_carbamoylase"/>
    <property type="match status" value="1"/>
</dbReference>
<feature type="binding site" evidence="3">
    <location>
        <position position="100"/>
    </location>
    <ligand>
        <name>Zn(2+)</name>
        <dbReference type="ChEBI" id="CHEBI:29105"/>
        <label>2</label>
    </ligand>
</feature>
<feature type="coiled-coil region" evidence="5">
    <location>
        <begin position="289"/>
        <end position="316"/>
    </location>
</feature>
<dbReference type="NCBIfam" id="TIGR01879">
    <property type="entry name" value="hydantase"/>
    <property type="match status" value="1"/>
</dbReference>
<feature type="binding site" evidence="4">
    <location>
        <position position="289"/>
    </location>
    <ligand>
        <name>allantoate</name>
        <dbReference type="ChEBI" id="CHEBI:17536"/>
    </ligand>
</feature>
<feature type="binding site" evidence="3">
    <location>
        <position position="89"/>
    </location>
    <ligand>
        <name>Zn(2+)</name>
        <dbReference type="ChEBI" id="CHEBI:29105"/>
        <label>1</label>
    </ligand>
</feature>
<gene>
    <name evidence="7" type="ORF">I0Q91_10360</name>
</gene>
<evidence type="ECO:0000256" key="1">
    <source>
        <dbReference type="ARBA" id="ARBA00006153"/>
    </source>
</evidence>
<keyword evidence="3" id="KW-0479">Metal-binding</keyword>
<protein>
    <submittedName>
        <fullName evidence="7">Zn-dependent hydrolase</fullName>
    </submittedName>
</protein>
<feature type="binding site" evidence="3">
    <location>
        <position position="188"/>
    </location>
    <ligand>
        <name>Zn(2+)</name>
        <dbReference type="ChEBI" id="CHEBI:29105"/>
        <label>1</label>
    </ligand>
</feature>
<comment type="cofactor">
    <cofactor evidence="3">
        <name>Zn(2+)</name>
        <dbReference type="ChEBI" id="CHEBI:29105"/>
    </cofactor>
    <text evidence="3">Binds 2 Zn(2+) ions per subunit.</text>
</comment>
<evidence type="ECO:0000256" key="4">
    <source>
        <dbReference type="PIRSR" id="PIRSR001235-2"/>
    </source>
</evidence>
<dbReference type="CDD" id="cd03884">
    <property type="entry name" value="M20_bAS"/>
    <property type="match status" value="1"/>
</dbReference>